<keyword evidence="2" id="KW-1185">Reference proteome</keyword>
<proteinExistence type="predicted"/>
<dbReference type="AlphaFoldDB" id="A0A2I7SDV3"/>
<dbReference type="EMBL" id="CP025938">
    <property type="protein sequence ID" value="AUS04071.1"/>
    <property type="molecule type" value="Genomic_DNA"/>
</dbReference>
<accession>A0A2I7SDV3</accession>
<gene>
    <name evidence="1" type="ORF">C1A40_00595</name>
</gene>
<sequence>MRQLLFVGIISICTHVQAKEWASLRALEKETGSRELKASDWLKSDRKQNTVVWQSANAYNLNHNQPSEYKTIMERRDFYAWYNTIMKKRGNDVIWPKMAHFISVKLRLIYAFPFCLFTNKAVKNFAFQGSETVFMYAFEPLKALLENHTTLNAEAALKWDDAMVYKEQYHWLENVYQSIDQESLMAIEHMAKGQGFYKFLVPKDIRFKSDITVTKNRYYYARYVLRDYCKKHYQ</sequence>
<evidence type="ECO:0000313" key="1">
    <source>
        <dbReference type="EMBL" id="AUS04071.1"/>
    </source>
</evidence>
<protein>
    <submittedName>
        <fullName evidence="1">Insecticidal toxin complex protein</fullName>
    </submittedName>
</protein>
<dbReference type="OrthoDB" id="758464at2"/>
<name>A0A2I7SDV3_9FLAO</name>
<dbReference type="Proteomes" id="UP000236592">
    <property type="component" value="Chromosome"/>
</dbReference>
<reference evidence="2" key="1">
    <citation type="submission" date="2018-01" db="EMBL/GenBank/DDBJ databases">
        <title>Complete genome of Tamlana sp. UJ94.</title>
        <authorList>
            <person name="Jung J."/>
            <person name="Chung D."/>
            <person name="Bae S.S."/>
            <person name="Baek K."/>
        </authorList>
    </citation>
    <scope>NUCLEOTIDE SEQUENCE [LARGE SCALE GENOMIC DNA]</scope>
    <source>
        <strain evidence="2">UJ94</strain>
    </source>
</reference>
<evidence type="ECO:0000313" key="2">
    <source>
        <dbReference type="Proteomes" id="UP000236592"/>
    </source>
</evidence>
<dbReference type="RefSeq" id="WP_102994193.1">
    <property type="nucleotide sequence ID" value="NZ_CP025938.1"/>
</dbReference>
<dbReference type="KEGG" id="taj:C1A40_00595"/>
<organism evidence="1 2">
    <name type="scientific">Pseudotamlana carrageenivorans</name>
    <dbReference type="NCBI Taxonomy" id="2069432"/>
    <lineage>
        <taxon>Bacteria</taxon>
        <taxon>Pseudomonadati</taxon>
        <taxon>Bacteroidota</taxon>
        <taxon>Flavobacteriia</taxon>
        <taxon>Flavobacteriales</taxon>
        <taxon>Flavobacteriaceae</taxon>
        <taxon>Pseudotamlana</taxon>
    </lineage>
</organism>